<evidence type="ECO:0000313" key="1">
    <source>
        <dbReference type="EMBL" id="MDG4980047.1"/>
    </source>
</evidence>
<dbReference type="Pfam" id="PF14253">
    <property type="entry name" value="AbiH"/>
    <property type="match status" value="1"/>
</dbReference>
<sequence length="179" mass="21203">MSFSNENQSLKQLIVLGNGFDLACGLKSTYYDFFDYIYGQKKLNKTNSNNFWYKILQNYKEDTIENWADIEKQILVQLKNIEYLYKEGFLKSGDWIETQIGYNFPKERLENISGKSISQSQFNTRVQVFNLLNNNYVCSELKLQKTLKEHLYILEDEFRKYLLSITKDNAMMGFTINII</sequence>
<dbReference type="InterPro" id="IPR025935">
    <property type="entry name" value="AbiH"/>
</dbReference>
<name>A0A9X4S1K8_9LACT</name>
<dbReference type="AlphaFoldDB" id="A0A9X4S1K8"/>
<proteinExistence type="predicted"/>
<gene>
    <name evidence="1" type="ORF">OGZ39_00020</name>
</gene>
<reference evidence="1" key="2">
    <citation type="journal article" date="2023" name="Food Microbiol.">
        <title>Evaluation of the fermentation potential of lactic acid bacteria isolated from herbs, fruits and vegetables as starter cultures in nut-based milk alternatives.</title>
        <authorList>
            <person name="Huang W."/>
            <person name="Dong A."/>
            <person name="Pham H.T."/>
            <person name="Zhou C."/>
            <person name="Huo Z."/>
            <person name="Watjen A.P."/>
            <person name="Prakash S."/>
            <person name="Bang-Berthelsen C.H."/>
            <person name="Turner M.S."/>
        </authorList>
    </citation>
    <scope>NUCLEOTIDE SEQUENCE</scope>
    <source>
        <strain evidence="1">581</strain>
    </source>
</reference>
<protein>
    <submittedName>
        <fullName evidence="1">Bacteriophage abortive infection AbiH family protein</fullName>
    </submittedName>
</protein>
<dbReference type="Proteomes" id="UP001152656">
    <property type="component" value="Unassembled WGS sequence"/>
</dbReference>
<comment type="caution">
    <text evidence="1">The sequence shown here is derived from an EMBL/GenBank/DDBJ whole genome shotgun (WGS) entry which is preliminary data.</text>
</comment>
<accession>A0A9X4S1K8</accession>
<dbReference type="EMBL" id="JAOWLP010000001">
    <property type="protein sequence ID" value="MDG4980047.1"/>
    <property type="molecule type" value="Genomic_DNA"/>
</dbReference>
<organism evidence="1 2">
    <name type="scientific">Lactococcus lactis</name>
    <dbReference type="NCBI Taxonomy" id="1358"/>
    <lineage>
        <taxon>Bacteria</taxon>
        <taxon>Bacillati</taxon>
        <taxon>Bacillota</taxon>
        <taxon>Bacilli</taxon>
        <taxon>Lactobacillales</taxon>
        <taxon>Streptococcaceae</taxon>
        <taxon>Lactococcus</taxon>
    </lineage>
</organism>
<evidence type="ECO:0000313" key="2">
    <source>
        <dbReference type="Proteomes" id="UP001152656"/>
    </source>
</evidence>
<reference evidence="1" key="1">
    <citation type="submission" date="2022-10" db="EMBL/GenBank/DDBJ databases">
        <authorList>
            <person name="Turner M.S."/>
            <person name="Huang W."/>
        </authorList>
    </citation>
    <scope>NUCLEOTIDE SEQUENCE</scope>
    <source>
        <strain evidence="1">581</strain>
    </source>
</reference>
<dbReference type="RefSeq" id="WP_278215777.1">
    <property type="nucleotide sequence ID" value="NZ_JAOWLP010000001.1"/>
</dbReference>